<dbReference type="AlphaFoldDB" id="A0A9I9DMT7"/>
<feature type="compositionally biased region" description="Low complexity" evidence="1">
    <location>
        <begin position="135"/>
        <end position="150"/>
    </location>
</feature>
<evidence type="ECO:0008006" key="3">
    <source>
        <dbReference type="Google" id="ProtNLM"/>
    </source>
</evidence>
<proteinExistence type="predicted"/>
<name>A0A9I9DMT7_CUCME</name>
<feature type="region of interest" description="Disordered" evidence="1">
    <location>
        <begin position="125"/>
        <end position="151"/>
    </location>
</feature>
<accession>A0A9I9DMT7</accession>
<organism evidence="2">
    <name type="scientific">Cucumis melo</name>
    <name type="common">Muskmelon</name>
    <dbReference type="NCBI Taxonomy" id="3656"/>
    <lineage>
        <taxon>Eukaryota</taxon>
        <taxon>Viridiplantae</taxon>
        <taxon>Streptophyta</taxon>
        <taxon>Embryophyta</taxon>
        <taxon>Tracheophyta</taxon>
        <taxon>Spermatophyta</taxon>
        <taxon>Magnoliopsida</taxon>
        <taxon>eudicotyledons</taxon>
        <taxon>Gunneridae</taxon>
        <taxon>Pentapetalae</taxon>
        <taxon>rosids</taxon>
        <taxon>fabids</taxon>
        <taxon>Cucurbitales</taxon>
        <taxon>Cucurbitaceae</taxon>
        <taxon>Benincaseae</taxon>
        <taxon>Cucumis</taxon>
    </lineage>
</organism>
<protein>
    <recommendedName>
        <fullName evidence="3">CACTA en-spm transposon protein</fullName>
    </recommendedName>
</protein>
<dbReference type="EnsemblPlants" id="MELO3C020937.2.1">
    <property type="protein sequence ID" value="MELO3C020937.2.1"/>
    <property type="gene ID" value="MELO3C020937.2"/>
</dbReference>
<sequence length="201" mass="22444">MHSVSGTTSGIRVFSTHYCASKKPFMSVENTLISDAIKGISPRFRAASGDLLYKRFSSVLYRTENEKERRREKRRFVAVRSSPSSVPSSLSSLTAICHLRGQPLSEDEICDQVLGRRPGYSKGLGWGSKSKVRRTTSASSSSTSCPQSTQKEIELQAKVNETLERIEVQDRNHQTLASQVERMQKLIEDFTCAQQGPPRDS</sequence>
<evidence type="ECO:0000313" key="2">
    <source>
        <dbReference type="EnsemblPlants" id="MELO3C020937.2.1"/>
    </source>
</evidence>
<evidence type="ECO:0000256" key="1">
    <source>
        <dbReference type="SAM" id="MobiDB-lite"/>
    </source>
</evidence>
<dbReference type="Gramene" id="MELO3C020937.2.1">
    <property type="protein sequence ID" value="MELO3C020937.2.1"/>
    <property type="gene ID" value="MELO3C020937.2"/>
</dbReference>
<reference evidence="2" key="1">
    <citation type="submission" date="2023-03" db="UniProtKB">
        <authorList>
            <consortium name="EnsemblPlants"/>
        </authorList>
    </citation>
    <scope>IDENTIFICATION</scope>
</reference>